<dbReference type="Pfam" id="PF00051">
    <property type="entry name" value="Kringle"/>
    <property type="match status" value="1"/>
</dbReference>
<dbReference type="SMART" id="SM00209">
    <property type="entry name" value="TSP1"/>
    <property type="match status" value="4"/>
</dbReference>
<dbReference type="SMART" id="SM00130">
    <property type="entry name" value="KR"/>
    <property type="match status" value="1"/>
</dbReference>
<dbReference type="InterPro" id="IPR044004">
    <property type="entry name" value="TSP1_spondin_dom"/>
</dbReference>
<dbReference type="InterPro" id="IPR038178">
    <property type="entry name" value="Kringle_sf"/>
</dbReference>
<evidence type="ECO:0000259" key="6">
    <source>
        <dbReference type="PROSITE" id="PS50070"/>
    </source>
</evidence>
<evidence type="ECO:0000256" key="1">
    <source>
        <dbReference type="ARBA" id="ARBA00022572"/>
    </source>
</evidence>
<dbReference type="PROSITE" id="PS50092">
    <property type="entry name" value="TSP1"/>
    <property type="match status" value="3"/>
</dbReference>
<dbReference type="EMBL" id="JIBK01000050">
    <property type="protein sequence ID" value="POM85384.1"/>
    <property type="molecule type" value="Genomic_DNA"/>
</dbReference>
<feature type="domain" description="Kringle" evidence="6">
    <location>
        <begin position="168"/>
        <end position="247"/>
    </location>
</feature>
<evidence type="ECO:0000256" key="5">
    <source>
        <dbReference type="SAM" id="Phobius"/>
    </source>
</evidence>
<reference evidence="7 8" key="1">
    <citation type="submission" date="2014-04" db="EMBL/GenBank/DDBJ databases">
        <title>Comparative Genomics of Cryptosporidium Species.</title>
        <authorList>
            <person name="Silva J.C."/>
            <person name="Su Q."/>
            <person name="Chalmers R."/>
            <person name="Chibucos M.C."/>
            <person name="Elwin K."/>
            <person name="Godinez A."/>
            <person name="Guo F."/>
            <person name="Huynh K."/>
            <person name="Orvis J."/>
            <person name="Ott S."/>
            <person name="Sadzewicz L."/>
            <person name="Sengamalay N."/>
            <person name="Shetty A."/>
            <person name="Sun M."/>
            <person name="Tallon L."/>
            <person name="Xiao L."/>
            <person name="Zhang H."/>
            <person name="Fraser C.M."/>
            <person name="Zhu G."/>
            <person name="Kissinger J."/>
            <person name="Widmer G."/>
        </authorList>
    </citation>
    <scope>NUCLEOTIDE SEQUENCE [LARGE SCALE GENOMIC DNA]</scope>
    <source>
        <strain evidence="7 8">UKMEL1</strain>
    </source>
</reference>
<dbReference type="Gene3D" id="2.20.100.10">
    <property type="entry name" value="Thrombospondin type-1 (TSP1) repeat"/>
    <property type="match status" value="3"/>
</dbReference>
<sequence length="391" mass="43194">MIKHKAIGRYLIFLYYNFNIFLSLVFCQELTSILNPEGGGGFSCNYTNAEYTCGGYSVTPWSSWGTCSGCNGVISRQRMISGSASQDGPSTTENVKCLNNQSCEPCSYTQWSSWSTCSDTCETGTKYRTRRVNSNVDCGVSESELKLIETVSCKNDPCKCDETIRGENGLYYRGCQKYSRSGQKCLNWLSLKFDAFDYLATLENSGIGDHSFCRNPISNNTLVPTIWCYVSASPLIPQLCDPIPTDCVVSEWEQWSSCSSTCEEGKITRKRTIIQESLNGGAECPVDLEQVQDCSVDVICPVDCVLGSWSFWSSCSVECGKGNSTRSRSILTRPRGTGAVCQEYLQTKSCDGEGCMSFWEKNKYSIIGFAVLGVVLIISIIYILIPSNNSV</sequence>
<dbReference type="InterPro" id="IPR000884">
    <property type="entry name" value="TSP1_rpt"/>
</dbReference>
<dbReference type="AlphaFoldDB" id="A0A2P4Z5P4"/>
<dbReference type="Pfam" id="PF19028">
    <property type="entry name" value="TSP1_spondin"/>
    <property type="match status" value="2"/>
</dbReference>
<feature type="transmembrane region" description="Helical" evidence="5">
    <location>
        <begin position="364"/>
        <end position="385"/>
    </location>
</feature>
<dbReference type="OrthoDB" id="412268at2759"/>
<evidence type="ECO:0000313" key="8">
    <source>
        <dbReference type="Proteomes" id="UP000236928"/>
    </source>
</evidence>
<name>A0A2P4Z5P4_9CRYT</name>
<dbReference type="Gene3D" id="2.40.20.10">
    <property type="entry name" value="Plasminogen Kringle 4"/>
    <property type="match status" value="1"/>
</dbReference>
<proteinExistence type="predicted"/>
<dbReference type="FunFam" id="2.20.100.10:FF:000019">
    <property type="entry name" value="Thrombospondin type 1 domain containing 7A"/>
    <property type="match status" value="1"/>
</dbReference>
<dbReference type="InterPro" id="IPR039942">
    <property type="entry name" value="SBSPO"/>
</dbReference>
<keyword evidence="5" id="KW-0472">Membrane</keyword>
<dbReference type="SUPFAM" id="SSF82895">
    <property type="entry name" value="TSP-1 type 1 repeat"/>
    <property type="match status" value="3"/>
</dbReference>
<evidence type="ECO:0000256" key="3">
    <source>
        <dbReference type="ARBA" id="ARBA00023157"/>
    </source>
</evidence>
<evidence type="ECO:0000256" key="2">
    <source>
        <dbReference type="ARBA" id="ARBA00022729"/>
    </source>
</evidence>
<evidence type="ECO:0000313" key="7">
    <source>
        <dbReference type="EMBL" id="POM85384.1"/>
    </source>
</evidence>
<accession>A0A2P4Z5P4</accession>
<evidence type="ECO:0000256" key="4">
    <source>
        <dbReference type="ARBA" id="ARBA00023180"/>
    </source>
</evidence>
<comment type="caution">
    <text evidence="7">The sequence shown here is derived from an EMBL/GenBank/DDBJ whole genome shotgun (WGS) entry which is preliminary data.</text>
</comment>
<dbReference type="VEuPathDB" id="CryptoDB:CmeUKMEL1_17150"/>
<gene>
    <name evidence="7" type="ORF">CmeUKMEL1_17150</name>
</gene>
<keyword evidence="2" id="KW-0732">Signal</keyword>
<dbReference type="Pfam" id="PF00090">
    <property type="entry name" value="TSP_1"/>
    <property type="match status" value="2"/>
</dbReference>
<keyword evidence="3" id="KW-1015">Disulfide bond</keyword>
<dbReference type="Proteomes" id="UP000236928">
    <property type="component" value="Unassembled WGS sequence"/>
</dbReference>
<dbReference type="InterPro" id="IPR013806">
    <property type="entry name" value="Kringle-like"/>
</dbReference>
<keyword evidence="8" id="KW-1185">Reference proteome</keyword>
<keyword evidence="5" id="KW-1133">Transmembrane helix</keyword>
<dbReference type="PANTHER" id="PTHR20920">
    <property type="entry name" value="RPE-SPONDIN"/>
    <property type="match status" value="1"/>
</dbReference>
<dbReference type="PANTHER" id="PTHR20920:SF5">
    <property type="entry name" value="SMB DOMAIN-CONTAINING PROTEIN"/>
    <property type="match status" value="1"/>
</dbReference>
<dbReference type="SUPFAM" id="SSF57440">
    <property type="entry name" value="Kringle-like"/>
    <property type="match status" value="1"/>
</dbReference>
<dbReference type="PROSITE" id="PS50070">
    <property type="entry name" value="KRINGLE_2"/>
    <property type="match status" value="1"/>
</dbReference>
<keyword evidence="1" id="KW-0420">Kringle</keyword>
<dbReference type="InterPro" id="IPR036383">
    <property type="entry name" value="TSP1_rpt_sf"/>
</dbReference>
<keyword evidence="4" id="KW-0325">Glycoprotein</keyword>
<keyword evidence="5" id="KW-0812">Transmembrane</keyword>
<feature type="transmembrane region" description="Helical" evidence="5">
    <location>
        <begin position="7"/>
        <end position="26"/>
    </location>
</feature>
<dbReference type="InterPro" id="IPR000001">
    <property type="entry name" value="Kringle"/>
</dbReference>
<protein>
    <submittedName>
        <fullName evidence="7">Thrombospondin type 1 domain protein</fullName>
    </submittedName>
</protein>
<organism evidence="7 8">
    <name type="scientific">Cryptosporidium meleagridis</name>
    <dbReference type="NCBI Taxonomy" id="93969"/>
    <lineage>
        <taxon>Eukaryota</taxon>
        <taxon>Sar</taxon>
        <taxon>Alveolata</taxon>
        <taxon>Apicomplexa</taxon>
        <taxon>Conoidasida</taxon>
        <taxon>Coccidia</taxon>
        <taxon>Eucoccidiorida</taxon>
        <taxon>Eimeriorina</taxon>
        <taxon>Cryptosporidiidae</taxon>
        <taxon>Cryptosporidium</taxon>
    </lineage>
</organism>